<dbReference type="SUPFAM" id="SSF54285">
    <property type="entry name" value="MoaD/ThiS"/>
    <property type="match status" value="1"/>
</dbReference>
<sequence length="80" mass="8467">MSIPVLLFASYADAFGARRLEVPLEAPCQVADLVRVIRTMPGGDRLPAAPLVAVNRTWVREDSAVQVGDEIALIPPVAGG</sequence>
<dbReference type="Gene3D" id="3.10.20.30">
    <property type="match status" value="1"/>
</dbReference>
<dbReference type="PANTHER" id="PTHR33359:SF1">
    <property type="entry name" value="MOLYBDOPTERIN SYNTHASE SULFUR CARRIER SUBUNIT"/>
    <property type="match status" value="1"/>
</dbReference>
<dbReference type="AlphaFoldDB" id="A0A6M4IMB8"/>
<dbReference type="GO" id="GO:0000166">
    <property type="term" value="F:nucleotide binding"/>
    <property type="evidence" value="ECO:0007669"/>
    <property type="project" value="UniProtKB-KW"/>
</dbReference>
<gene>
    <name evidence="4" type="ORF">HKW67_05685</name>
</gene>
<proteinExistence type="inferred from homology"/>
<dbReference type="GO" id="GO:1990133">
    <property type="term" value="C:molybdopterin adenylyltransferase complex"/>
    <property type="evidence" value="ECO:0007669"/>
    <property type="project" value="TreeGrafter"/>
</dbReference>
<dbReference type="CDD" id="cd00754">
    <property type="entry name" value="Ubl_MoaD"/>
    <property type="match status" value="1"/>
</dbReference>
<keyword evidence="5" id="KW-1185">Reference proteome</keyword>
<dbReference type="Pfam" id="PF02597">
    <property type="entry name" value="ThiS"/>
    <property type="match status" value="1"/>
</dbReference>
<reference evidence="4 5" key="1">
    <citation type="submission" date="2020-05" db="EMBL/GenBank/DDBJ databases">
        <title>Complete genome sequence of Gemmatimonas greenlandica TET16.</title>
        <authorList>
            <person name="Zeng Y."/>
        </authorList>
    </citation>
    <scope>NUCLEOTIDE SEQUENCE [LARGE SCALE GENOMIC DNA]</scope>
    <source>
        <strain evidence="4 5">TET16</strain>
    </source>
</reference>
<evidence type="ECO:0000313" key="5">
    <source>
        <dbReference type="Proteomes" id="UP000500938"/>
    </source>
</evidence>
<dbReference type="InterPro" id="IPR003749">
    <property type="entry name" value="ThiS/MoaD-like"/>
</dbReference>
<dbReference type="Proteomes" id="UP000500938">
    <property type="component" value="Chromosome"/>
</dbReference>
<dbReference type="EMBL" id="CP053085">
    <property type="protein sequence ID" value="QJR35038.1"/>
    <property type="molecule type" value="Genomic_DNA"/>
</dbReference>
<keyword evidence="1" id="KW-0547">Nucleotide-binding</keyword>
<comment type="similarity">
    <text evidence="2">Belongs to the MoaD family.</text>
</comment>
<accession>A0A6M4IMB8</accession>
<dbReference type="InterPro" id="IPR016155">
    <property type="entry name" value="Mopterin_synth/thiamin_S_b"/>
</dbReference>
<dbReference type="RefSeq" id="WP_171224466.1">
    <property type="nucleotide sequence ID" value="NZ_CP053085.1"/>
</dbReference>
<dbReference type="KEGG" id="ggr:HKW67_05685"/>
<evidence type="ECO:0000313" key="4">
    <source>
        <dbReference type="EMBL" id="QJR35038.1"/>
    </source>
</evidence>
<dbReference type="GO" id="GO:0006777">
    <property type="term" value="P:Mo-molybdopterin cofactor biosynthetic process"/>
    <property type="evidence" value="ECO:0007669"/>
    <property type="project" value="InterPro"/>
</dbReference>
<organism evidence="4 5">
    <name type="scientific">Gemmatimonas groenlandica</name>
    <dbReference type="NCBI Taxonomy" id="2732249"/>
    <lineage>
        <taxon>Bacteria</taxon>
        <taxon>Pseudomonadati</taxon>
        <taxon>Gemmatimonadota</taxon>
        <taxon>Gemmatimonadia</taxon>
        <taxon>Gemmatimonadales</taxon>
        <taxon>Gemmatimonadaceae</taxon>
        <taxon>Gemmatimonas</taxon>
    </lineage>
</organism>
<evidence type="ECO:0000256" key="3">
    <source>
        <dbReference type="ARBA" id="ARBA00024247"/>
    </source>
</evidence>
<name>A0A6M4IMB8_9BACT</name>
<dbReference type="PANTHER" id="PTHR33359">
    <property type="entry name" value="MOLYBDOPTERIN SYNTHASE SULFUR CARRIER SUBUNIT"/>
    <property type="match status" value="1"/>
</dbReference>
<dbReference type="InterPro" id="IPR044672">
    <property type="entry name" value="MOCS2A"/>
</dbReference>
<dbReference type="InterPro" id="IPR012675">
    <property type="entry name" value="Beta-grasp_dom_sf"/>
</dbReference>
<evidence type="ECO:0000256" key="2">
    <source>
        <dbReference type="ARBA" id="ARBA00024200"/>
    </source>
</evidence>
<evidence type="ECO:0000256" key="1">
    <source>
        <dbReference type="ARBA" id="ARBA00022741"/>
    </source>
</evidence>
<protein>
    <recommendedName>
        <fullName evidence="3">Molybdopterin synthase sulfur carrier subunit</fullName>
    </recommendedName>
</protein>